<evidence type="ECO:0000313" key="3">
    <source>
        <dbReference type="EMBL" id="GAA1400656.1"/>
    </source>
</evidence>
<evidence type="ECO:0000256" key="2">
    <source>
        <dbReference type="SAM" id="Phobius"/>
    </source>
</evidence>
<proteinExistence type="predicted"/>
<comment type="caution">
    <text evidence="3">The sequence shown here is derived from an EMBL/GenBank/DDBJ whole genome shotgun (WGS) entry which is preliminary data.</text>
</comment>
<feature type="region of interest" description="Disordered" evidence="1">
    <location>
        <begin position="1"/>
        <end position="81"/>
    </location>
</feature>
<feature type="compositionally biased region" description="Basic and acidic residues" evidence="1">
    <location>
        <begin position="29"/>
        <end position="38"/>
    </location>
</feature>
<evidence type="ECO:0000313" key="4">
    <source>
        <dbReference type="Proteomes" id="UP001501414"/>
    </source>
</evidence>
<keyword evidence="2" id="KW-1133">Transmembrane helix</keyword>
<reference evidence="3 4" key="1">
    <citation type="journal article" date="2019" name="Int. J. Syst. Evol. Microbiol.">
        <title>The Global Catalogue of Microorganisms (GCM) 10K type strain sequencing project: providing services to taxonomists for standard genome sequencing and annotation.</title>
        <authorList>
            <consortium name="The Broad Institute Genomics Platform"/>
            <consortium name="The Broad Institute Genome Sequencing Center for Infectious Disease"/>
            <person name="Wu L."/>
            <person name="Ma J."/>
        </authorList>
    </citation>
    <scope>NUCLEOTIDE SEQUENCE [LARGE SCALE GENOMIC DNA]</scope>
    <source>
        <strain evidence="3 4">JCM 11896</strain>
    </source>
</reference>
<keyword evidence="4" id="KW-1185">Reference proteome</keyword>
<name>A0ABN1Y8A9_9PSEU</name>
<organism evidence="3 4">
    <name type="scientific">Pseudonocardia kongjuensis</name>
    <dbReference type="NCBI Taxonomy" id="102227"/>
    <lineage>
        <taxon>Bacteria</taxon>
        <taxon>Bacillati</taxon>
        <taxon>Actinomycetota</taxon>
        <taxon>Actinomycetes</taxon>
        <taxon>Pseudonocardiales</taxon>
        <taxon>Pseudonocardiaceae</taxon>
        <taxon>Pseudonocardia</taxon>
    </lineage>
</organism>
<protein>
    <submittedName>
        <fullName evidence="3">Uncharacterized protein</fullName>
    </submittedName>
</protein>
<dbReference type="EMBL" id="BAAAJK010000051">
    <property type="protein sequence ID" value="GAA1400656.1"/>
    <property type="molecule type" value="Genomic_DNA"/>
</dbReference>
<feature type="transmembrane region" description="Helical" evidence="2">
    <location>
        <begin position="85"/>
        <end position="105"/>
    </location>
</feature>
<dbReference type="Proteomes" id="UP001501414">
    <property type="component" value="Unassembled WGS sequence"/>
</dbReference>
<sequence>MLRDLPDARPGAPGPAEGNDWFPATTAAGRDRRHDAVKEASTLPVRAVKRPSRPGRGGTRSTHDPAPGAPEDPVADPEGGPVADVAWLVLTVVCFAVLALALHGLEKL</sequence>
<gene>
    <name evidence="3" type="ORF">GCM10009613_57810</name>
</gene>
<accession>A0ABN1Y8A9</accession>
<keyword evidence="2" id="KW-0472">Membrane</keyword>
<evidence type="ECO:0000256" key="1">
    <source>
        <dbReference type="SAM" id="MobiDB-lite"/>
    </source>
</evidence>
<keyword evidence="2" id="KW-0812">Transmembrane</keyword>